<proteinExistence type="predicted"/>
<evidence type="ECO:0000313" key="3">
    <source>
        <dbReference type="Proteomes" id="UP001066276"/>
    </source>
</evidence>
<organism evidence="2 3">
    <name type="scientific">Pleurodeles waltl</name>
    <name type="common">Iberian ribbed newt</name>
    <dbReference type="NCBI Taxonomy" id="8319"/>
    <lineage>
        <taxon>Eukaryota</taxon>
        <taxon>Metazoa</taxon>
        <taxon>Chordata</taxon>
        <taxon>Craniata</taxon>
        <taxon>Vertebrata</taxon>
        <taxon>Euteleostomi</taxon>
        <taxon>Amphibia</taxon>
        <taxon>Batrachia</taxon>
        <taxon>Caudata</taxon>
        <taxon>Salamandroidea</taxon>
        <taxon>Salamandridae</taxon>
        <taxon>Pleurodelinae</taxon>
        <taxon>Pleurodeles</taxon>
    </lineage>
</organism>
<evidence type="ECO:0000313" key="2">
    <source>
        <dbReference type="EMBL" id="KAJ1161129.1"/>
    </source>
</evidence>
<comment type="caution">
    <text evidence="2">The sequence shown here is derived from an EMBL/GenBank/DDBJ whole genome shotgun (WGS) entry which is preliminary data.</text>
</comment>
<protein>
    <submittedName>
        <fullName evidence="2">Uncharacterized protein</fullName>
    </submittedName>
</protein>
<dbReference type="AlphaFoldDB" id="A0AAV7S7U7"/>
<feature type="region of interest" description="Disordered" evidence="1">
    <location>
        <begin position="1"/>
        <end position="54"/>
    </location>
</feature>
<accession>A0AAV7S7U7</accession>
<evidence type="ECO:0000256" key="1">
    <source>
        <dbReference type="SAM" id="MobiDB-lite"/>
    </source>
</evidence>
<keyword evidence="3" id="KW-1185">Reference proteome</keyword>
<reference evidence="2" key="1">
    <citation type="journal article" date="2022" name="bioRxiv">
        <title>Sequencing and chromosome-scale assembly of the giantPleurodeles waltlgenome.</title>
        <authorList>
            <person name="Brown T."/>
            <person name="Elewa A."/>
            <person name="Iarovenko S."/>
            <person name="Subramanian E."/>
            <person name="Araus A.J."/>
            <person name="Petzold A."/>
            <person name="Susuki M."/>
            <person name="Suzuki K.-i.T."/>
            <person name="Hayashi T."/>
            <person name="Toyoda A."/>
            <person name="Oliveira C."/>
            <person name="Osipova E."/>
            <person name="Leigh N.D."/>
            <person name="Simon A."/>
            <person name="Yun M.H."/>
        </authorList>
    </citation>
    <scope>NUCLEOTIDE SEQUENCE</scope>
    <source>
        <strain evidence="2">20211129_DDA</strain>
        <tissue evidence="2">Liver</tissue>
    </source>
</reference>
<sequence>MPMRGGGGLLWRGAEREDHRAARIGRPLSAASPPPRSVAPKPTQARKYQPLEPSSCCRSVDISLGH</sequence>
<dbReference type="EMBL" id="JANPWB010000008">
    <property type="protein sequence ID" value="KAJ1161129.1"/>
    <property type="molecule type" value="Genomic_DNA"/>
</dbReference>
<gene>
    <name evidence="2" type="ORF">NDU88_001616</name>
</gene>
<dbReference type="Proteomes" id="UP001066276">
    <property type="component" value="Chromosome 4_2"/>
</dbReference>
<name>A0AAV7S7U7_PLEWA</name>
<feature type="compositionally biased region" description="Gly residues" evidence="1">
    <location>
        <begin position="1"/>
        <end position="10"/>
    </location>
</feature>